<evidence type="ECO:0000313" key="9">
    <source>
        <dbReference type="Proteomes" id="UP000324241"/>
    </source>
</evidence>
<dbReference type="GO" id="GO:0016705">
    <property type="term" value="F:oxidoreductase activity, acting on paired donors, with incorporation or reduction of molecular oxygen"/>
    <property type="evidence" value="ECO:0007669"/>
    <property type="project" value="InterPro"/>
</dbReference>
<organism evidence="8 9">
    <name type="scientific">Aspergillus tanneri</name>
    <dbReference type="NCBI Taxonomy" id="1220188"/>
    <lineage>
        <taxon>Eukaryota</taxon>
        <taxon>Fungi</taxon>
        <taxon>Dikarya</taxon>
        <taxon>Ascomycota</taxon>
        <taxon>Pezizomycotina</taxon>
        <taxon>Eurotiomycetes</taxon>
        <taxon>Eurotiomycetidae</taxon>
        <taxon>Eurotiales</taxon>
        <taxon>Aspergillaceae</taxon>
        <taxon>Aspergillus</taxon>
        <taxon>Aspergillus subgen. Circumdati</taxon>
    </lineage>
</organism>
<dbReference type="PRINTS" id="PR00465">
    <property type="entry name" value="EP450IV"/>
</dbReference>
<dbReference type="InterPro" id="IPR002403">
    <property type="entry name" value="Cyt_P450_E_grp-IV"/>
</dbReference>
<dbReference type="CDD" id="cd11041">
    <property type="entry name" value="CYP503A1-like"/>
    <property type="match status" value="1"/>
</dbReference>
<name>A0A5M9M9Z6_9EURO</name>
<dbReference type="Gene3D" id="1.10.630.10">
    <property type="entry name" value="Cytochrome P450"/>
    <property type="match status" value="1"/>
</dbReference>
<accession>A0A5M9M9Z6</accession>
<evidence type="ECO:0000256" key="5">
    <source>
        <dbReference type="ARBA" id="ARBA00023004"/>
    </source>
</evidence>
<dbReference type="OrthoDB" id="1844152at2759"/>
<keyword evidence="5 7" id="KW-0408">Iron</keyword>
<protein>
    <recommendedName>
        <fullName evidence="10">Cytochrome P450</fullName>
    </recommendedName>
</protein>
<evidence type="ECO:0008006" key="10">
    <source>
        <dbReference type="Google" id="ProtNLM"/>
    </source>
</evidence>
<evidence type="ECO:0000256" key="1">
    <source>
        <dbReference type="ARBA" id="ARBA00001971"/>
    </source>
</evidence>
<evidence type="ECO:0000256" key="6">
    <source>
        <dbReference type="ARBA" id="ARBA00023033"/>
    </source>
</evidence>
<feature type="binding site" description="axial binding residue" evidence="7">
    <location>
        <position position="300"/>
    </location>
    <ligand>
        <name>heme</name>
        <dbReference type="ChEBI" id="CHEBI:30413"/>
    </ligand>
    <ligandPart>
        <name>Fe</name>
        <dbReference type="ChEBI" id="CHEBI:18248"/>
    </ligandPart>
</feature>
<dbReference type="EMBL" id="QUQM01000005">
    <property type="protein sequence ID" value="KAA8643852.1"/>
    <property type="molecule type" value="Genomic_DNA"/>
</dbReference>
<evidence type="ECO:0000313" key="8">
    <source>
        <dbReference type="EMBL" id="KAA8643852.1"/>
    </source>
</evidence>
<dbReference type="InterPro" id="IPR036396">
    <property type="entry name" value="Cyt_P450_sf"/>
</dbReference>
<keyword evidence="4" id="KW-0560">Oxidoreductase</keyword>
<dbReference type="InterPro" id="IPR001128">
    <property type="entry name" value="Cyt_P450"/>
</dbReference>
<dbReference type="AlphaFoldDB" id="A0A5M9M9Z6"/>
<evidence type="ECO:0000256" key="7">
    <source>
        <dbReference type="PIRSR" id="PIRSR602403-1"/>
    </source>
</evidence>
<dbReference type="GO" id="GO:0004497">
    <property type="term" value="F:monooxygenase activity"/>
    <property type="evidence" value="ECO:0007669"/>
    <property type="project" value="UniProtKB-KW"/>
</dbReference>
<comment type="caution">
    <text evidence="8">The sequence shown here is derived from an EMBL/GenBank/DDBJ whole genome shotgun (WGS) entry which is preliminary data.</text>
</comment>
<dbReference type="GO" id="GO:0005506">
    <property type="term" value="F:iron ion binding"/>
    <property type="evidence" value="ECO:0007669"/>
    <property type="project" value="InterPro"/>
</dbReference>
<dbReference type="SUPFAM" id="SSF48264">
    <property type="entry name" value="Cytochrome P450"/>
    <property type="match status" value="1"/>
</dbReference>
<gene>
    <name evidence="8" type="ORF">ATNIH1004_010627</name>
</gene>
<dbReference type="VEuPathDB" id="FungiDB:EYZ11_010551"/>
<comment type="cofactor">
    <cofactor evidence="1 7">
        <name>heme</name>
        <dbReference type="ChEBI" id="CHEBI:30413"/>
    </cofactor>
</comment>
<dbReference type="PANTHER" id="PTHR46206">
    <property type="entry name" value="CYTOCHROME P450"/>
    <property type="match status" value="1"/>
</dbReference>
<dbReference type="RefSeq" id="XP_033423213.1">
    <property type="nucleotide sequence ID" value="XM_033575195.1"/>
</dbReference>
<evidence type="ECO:0000256" key="3">
    <source>
        <dbReference type="ARBA" id="ARBA00022723"/>
    </source>
</evidence>
<keyword evidence="6" id="KW-0503">Monooxygenase</keyword>
<dbReference type="GO" id="GO:0020037">
    <property type="term" value="F:heme binding"/>
    <property type="evidence" value="ECO:0007669"/>
    <property type="project" value="InterPro"/>
</dbReference>
<dbReference type="GO" id="GO:0019748">
    <property type="term" value="P:secondary metabolic process"/>
    <property type="evidence" value="ECO:0007669"/>
    <property type="project" value="UniProtKB-ARBA"/>
</dbReference>
<comment type="similarity">
    <text evidence="2">Belongs to the cytochrome P450 family.</text>
</comment>
<keyword evidence="3 7" id="KW-0479">Metal-binding</keyword>
<dbReference type="Pfam" id="PF00067">
    <property type="entry name" value="p450"/>
    <property type="match status" value="1"/>
</dbReference>
<reference evidence="8 9" key="1">
    <citation type="submission" date="2019-08" db="EMBL/GenBank/DDBJ databases">
        <title>The genome sequence of a newly discovered highly antifungal drug resistant Aspergillus species, Aspergillus tanneri NIH 1004.</title>
        <authorList>
            <person name="Mounaud S."/>
            <person name="Singh I."/>
            <person name="Joardar V."/>
            <person name="Pakala S."/>
            <person name="Pakala S."/>
            <person name="Venepally P."/>
            <person name="Chung J.K."/>
            <person name="Losada L."/>
            <person name="Nierman W.C."/>
        </authorList>
    </citation>
    <scope>NUCLEOTIDE SEQUENCE [LARGE SCALE GENOMIC DNA]</scope>
    <source>
        <strain evidence="8 9">NIH1004</strain>
    </source>
</reference>
<proteinExistence type="inferred from homology"/>
<sequence length="358" mass="40881">MSEILPVLVEEMMYAFQRELPASEEWQPVPTFEKALRIIGLVSGRINVGLPLSRKWIDLYSQHPVEMFSAISSISRWPAFMRPIIQYACPELRRMRKIRAQMTDLLVPELEAQHKGQFKQNTMLEWVWKNSAASDRSTETQSLIHILVTVPGTYTVSFAVAQCMFDLAAHPEYIPILREEFQFIHDSCGCGGLTKEAFKKMTKLDSFIKESQRLSPLAMVSFERKTLEPLTLSDGTHIPQGSHIAAPSFHIGHDPKYYENPDEFDGLRFHNLREKEGGGKHEYVSVNETSLHFGYGLQACPGRWFAAIEIKLFLGFLLIGYDLSLATVAEGRPKSAIDRFFLYPDPAKMLVIRKRKIN</sequence>
<evidence type="ECO:0000256" key="4">
    <source>
        <dbReference type="ARBA" id="ARBA00023002"/>
    </source>
</evidence>
<keyword evidence="7" id="KW-0349">Heme</keyword>
<dbReference type="Proteomes" id="UP000324241">
    <property type="component" value="Unassembled WGS sequence"/>
</dbReference>
<evidence type="ECO:0000256" key="2">
    <source>
        <dbReference type="ARBA" id="ARBA00010617"/>
    </source>
</evidence>
<dbReference type="GeneID" id="54333328"/>